<dbReference type="PANTHER" id="PTHR45586:SF1">
    <property type="entry name" value="LIPOPOLYSACCHARIDE ASSEMBLY PROTEIN B"/>
    <property type="match status" value="1"/>
</dbReference>
<dbReference type="InterPro" id="IPR051012">
    <property type="entry name" value="CellSynth/LPSAsmb/PSIAsmb"/>
</dbReference>
<dbReference type="InterPro" id="IPR019734">
    <property type="entry name" value="TPR_rpt"/>
</dbReference>
<keyword evidence="4" id="KW-0812">Transmembrane</keyword>
<feature type="topological domain" description="Cytoplasmic" evidence="4">
    <location>
        <begin position="21"/>
        <end position="399"/>
    </location>
</feature>
<feature type="domain" description="LapB rubredoxin metal binding" evidence="5">
    <location>
        <begin position="356"/>
        <end position="383"/>
    </location>
</feature>
<dbReference type="Proteomes" id="UP000199496">
    <property type="component" value="Unassembled WGS sequence"/>
</dbReference>
<sequence length="399" mass="44885">MMEVLWLLLPVAAASGWLAARRTARHEVGRSRGVPFPDQYIKGLNYLLTEQSDRALEVFIDMVDVDPDTVETHLILGSLFRRRGEVDRAIRIHQNLVERKNLDPPQRANALMELGRDYMKAGLLDQAESLFKELIQLGFLQAEAWRCLRTLYERERDWANAIRASEQLCAFSTDPQNQRIAQYHCELAEMARAGGEAALAGQHARKALSFDRGCARADILMGDLAMDDADPSRAVAHYSRVVRQDAGLLPLVFSRLDRAFQDAGHDEGLVSLLMQLQDQQPSSTALALALAQTLEASDRMDDLEALLQNQLAQESTALGLVPVYLRCKIRHGPLTVETLTGMMQMVERYLEGHPCHTCTQCGFQSRTHFWHCPGCRGWATIRPIDSRVEQRPETCLTPP</sequence>
<feature type="binding site" evidence="4">
    <location>
        <position position="358"/>
    </location>
    <ligand>
        <name>Fe cation</name>
        <dbReference type="ChEBI" id="CHEBI:24875"/>
    </ligand>
</feature>
<feature type="binding site" evidence="4">
    <location>
        <position position="372"/>
    </location>
    <ligand>
        <name>Fe cation</name>
        <dbReference type="ChEBI" id="CHEBI:24875"/>
    </ligand>
</feature>
<dbReference type="GO" id="GO:0005506">
    <property type="term" value="F:iron ion binding"/>
    <property type="evidence" value="ECO:0007669"/>
    <property type="project" value="UniProtKB-UniRule"/>
</dbReference>
<dbReference type="RefSeq" id="WP_090205753.1">
    <property type="nucleotide sequence ID" value="NZ_FOFO01000011.1"/>
</dbReference>
<dbReference type="AlphaFoldDB" id="A0A1H9BWR3"/>
<evidence type="ECO:0000313" key="6">
    <source>
        <dbReference type="EMBL" id="SEP93013.1"/>
    </source>
</evidence>
<dbReference type="GO" id="GO:0009898">
    <property type="term" value="C:cytoplasmic side of plasma membrane"/>
    <property type="evidence" value="ECO:0007669"/>
    <property type="project" value="UniProtKB-UniRule"/>
</dbReference>
<comment type="subcellular location">
    <subcellularLocation>
        <location evidence="4">Cell inner membrane</location>
        <topology evidence="4">Single-pass membrane protein</topology>
        <orientation evidence="4">Cytoplasmic side</orientation>
    </subcellularLocation>
</comment>
<keyword evidence="4" id="KW-1003">Cell membrane</keyword>
<proteinExistence type="inferred from homology"/>
<dbReference type="STRING" id="867345.SAMN05421693_11119"/>
<keyword evidence="1 4" id="KW-0479">Metal-binding</keyword>
<keyword evidence="4" id="KW-1133">Transmembrane helix</keyword>
<dbReference type="EMBL" id="FOFO01000011">
    <property type="protein sequence ID" value="SEP93013.1"/>
    <property type="molecule type" value="Genomic_DNA"/>
</dbReference>
<evidence type="ECO:0000259" key="5">
    <source>
        <dbReference type="Pfam" id="PF18073"/>
    </source>
</evidence>
<dbReference type="InterPro" id="IPR041166">
    <property type="entry name" value="Rubredoxin_2"/>
</dbReference>
<accession>A0A1H9BWR3</accession>
<gene>
    <name evidence="4" type="primary">lapB</name>
    <name evidence="6" type="ORF">SAMN05421693_11119</name>
</gene>
<evidence type="ECO:0000313" key="7">
    <source>
        <dbReference type="Proteomes" id="UP000199496"/>
    </source>
</evidence>
<evidence type="ECO:0000256" key="1">
    <source>
        <dbReference type="ARBA" id="ARBA00022723"/>
    </source>
</evidence>
<comment type="function">
    <text evidence="4">Modulates cellular lipopolysaccharide (LPS) levels by regulating LpxC, which is involved in lipid A biosynthesis. May act by modulating the proteolytic activity of FtsH towards LpxC. May also coordinate assembly of proteins involved in LPS synthesis at the plasma membrane.</text>
</comment>
<keyword evidence="3 4" id="KW-0802">TPR repeat</keyword>
<keyword evidence="7" id="KW-1185">Reference proteome</keyword>
<dbReference type="OrthoDB" id="507476at2"/>
<organism evidence="6 7">
    <name type="scientific">Ectothiorhodospira magna</name>
    <dbReference type="NCBI Taxonomy" id="867345"/>
    <lineage>
        <taxon>Bacteria</taxon>
        <taxon>Pseudomonadati</taxon>
        <taxon>Pseudomonadota</taxon>
        <taxon>Gammaproteobacteria</taxon>
        <taxon>Chromatiales</taxon>
        <taxon>Ectothiorhodospiraceae</taxon>
        <taxon>Ectothiorhodospira</taxon>
    </lineage>
</organism>
<evidence type="ECO:0000256" key="3">
    <source>
        <dbReference type="ARBA" id="ARBA00022803"/>
    </source>
</evidence>
<evidence type="ECO:0000256" key="2">
    <source>
        <dbReference type="ARBA" id="ARBA00022737"/>
    </source>
</evidence>
<comment type="similarity">
    <text evidence="4">Belongs to the LapB family.</text>
</comment>
<dbReference type="NCBIfam" id="NF008757">
    <property type="entry name" value="PRK11788.1-5"/>
    <property type="match status" value="1"/>
</dbReference>
<protein>
    <recommendedName>
        <fullName evidence="4">Lipopolysaccharide assembly protein B</fullName>
    </recommendedName>
</protein>
<dbReference type="InterPro" id="IPR030865">
    <property type="entry name" value="LapB"/>
</dbReference>
<dbReference type="SUPFAM" id="SSF48452">
    <property type="entry name" value="TPR-like"/>
    <property type="match status" value="2"/>
</dbReference>
<keyword evidence="4" id="KW-0408">Iron</keyword>
<dbReference type="InterPro" id="IPR011990">
    <property type="entry name" value="TPR-like_helical_dom_sf"/>
</dbReference>
<evidence type="ECO:0000256" key="4">
    <source>
        <dbReference type="HAMAP-Rule" id="MF_00994"/>
    </source>
</evidence>
<dbReference type="HAMAP" id="MF_00994">
    <property type="entry name" value="LPS_assembly_LapB"/>
    <property type="match status" value="1"/>
</dbReference>
<dbReference type="GO" id="GO:0046890">
    <property type="term" value="P:regulation of lipid biosynthetic process"/>
    <property type="evidence" value="ECO:0007669"/>
    <property type="project" value="UniProtKB-UniRule"/>
</dbReference>
<dbReference type="Gene3D" id="1.25.40.10">
    <property type="entry name" value="Tetratricopeptide repeat domain"/>
    <property type="match status" value="1"/>
</dbReference>
<keyword evidence="2 4" id="KW-0677">Repeat</keyword>
<dbReference type="Pfam" id="PF13176">
    <property type="entry name" value="TPR_7"/>
    <property type="match status" value="1"/>
</dbReference>
<feature type="binding site" evidence="4">
    <location>
        <position position="375"/>
    </location>
    <ligand>
        <name>Fe cation</name>
        <dbReference type="ChEBI" id="CHEBI:24875"/>
    </ligand>
</feature>
<dbReference type="Pfam" id="PF18073">
    <property type="entry name" value="Zn_ribbon_LapB"/>
    <property type="match status" value="1"/>
</dbReference>
<name>A0A1H9BWR3_9GAMM</name>
<keyword evidence="4" id="KW-0472">Membrane</keyword>
<reference evidence="6 7" key="1">
    <citation type="submission" date="2016-10" db="EMBL/GenBank/DDBJ databases">
        <authorList>
            <person name="de Groot N.N."/>
        </authorList>
    </citation>
    <scope>NUCLEOTIDE SEQUENCE [LARGE SCALE GENOMIC DNA]</scope>
    <source>
        <strain evidence="6 7">B7-7</strain>
    </source>
</reference>
<dbReference type="GO" id="GO:0008653">
    <property type="term" value="P:lipopolysaccharide metabolic process"/>
    <property type="evidence" value="ECO:0007669"/>
    <property type="project" value="InterPro"/>
</dbReference>
<feature type="binding site" evidence="4">
    <location>
        <position position="361"/>
    </location>
    <ligand>
        <name>Fe cation</name>
        <dbReference type="ChEBI" id="CHEBI:24875"/>
    </ligand>
</feature>
<dbReference type="PANTHER" id="PTHR45586">
    <property type="entry name" value="TPR REPEAT-CONTAINING PROTEIN PA4667"/>
    <property type="match status" value="1"/>
</dbReference>
<keyword evidence="4" id="KW-0997">Cell inner membrane</keyword>